<sequence length="87" mass="9829">MINSAAYRLGGNYRDIRTKSYQELEERAHCDLNRRLRNLAQRLAENGATKSKVSSLSKMDVIESDPKLKEIYTSVVKEISIGSIKIG</sequence>
<evidence type="ECO:0000313" key="1">
    <source>
        <dbReference type="EMBL" id="MBB6694420.1"/>
    </source>
</evidence>
<proteinExistence type="predicted"/>
<keyword evidence="2" id="KW-1185">Reference proteome</keyword>
<dbReference type="RefSeq" id="WP_185138387.1">
    <property type="nucleotide sequence ID" value="NZ_JACJVR010000090.1"/>
</dbReference>
<dbReference type="AlphaFoldDB" id="A0A841U8Z7"/>
<name>A0A841U8Z7_9BACL</name>
<accession>A0A841U8Z7</accession>
<dbReference type="EMBL" id="JACJVR010000090">
    <property type="protein sequence ID" value="MBB6694420.1"/>
    <property type="molecule type" value="Genomic_DNA"/>
</dbReference>
<protein>
    <submittedName>
        <fullName evidence="1">Uncharacterized protein</fullName>
    </submittedName>
</protein>
<organism evidence="1 2">
    <name type="scientific">Cohnella xylanilytica</name>
    <dbReference type="NCBI Taxonomy" id="557555"/>
    <lineage>
        <taxon>Bacteria</taxon>
        <taxon>Bacillati</taxon>
        <taxon>Bacillota</taxon>
        <taxon>Bacilli</taxon>
        <taxon>Bacillales</taxon>
        <taxon>Paenibacillaceae</taxon>
        <taxon>Cohnella</taxon>
    </lineage>
</organism>
<comment type="caution">
    <text evidence="1">The sequence shown here is derived from an EMBL/GenBank/DDBJ whole genome shotgun (WGS) entry which is preliminary data.</text>
</comment>
<reference evidence="1 2" key="1">
    <citation type="submission" date="2020-08" db="EMBL/GenBank/DDBJ databases">
        <title>Cohnella phylogeny.</title>
        <authorList>
            <person name="Dunlap C."/>
        </authorList>
    </citation>
    <scope>NUCLEOTIDE SEQUENCE [LARGE SCALE GENOMIC DNA]</scope>
    <source>
        <strain evidence="1 2">DSM 25239</strain>
    </source>
</reference>
<evidence type="ECO:0000313" key="2">
    <source>
        <dbReference type="Proteomes" id="UP000553776"/>
    </source>
</evidence>
<dbReference type="Proteomes" id="UP000553776">
    <property type="component" value="Unassembled WGS sequence"/>
</dbReference>
<gene>
    <name evidence="1" type="ORF">H7B90_23770</name>
</gene>